<dbReference type="InterPro" id="IPR019949">
    <property type="entry name" value="CmoO-like"/>
</dbReference>
<dbReference type="PANTHER" id="PTHR30137">
    <property type="entry name" value="LUCIFERASE-LIKE MONOOXYGENASE"/>
    <property type="match status" value="1"/>
</dbReference>
<proteinExistence type="predicted"/>
<evidence type="ECO:0000313" key="5">
    <source>
        <dbReference type="Proteomes" id="UP000002700"/>
    </source>
</evidence>
<dbReference type="InterPro" id="IPR011251">
    <property type="entry name" value="Luciferase-like_dom"/>
</dbReference>
<name>Q3JQA8_BURP1</name>
<dbReference type="EnsemblBacteria" id="ABA47603">
    <property type="protein sequence ID" value="ABA47603"/>
    <property type="gene ID" value="BURPS1710b_2861"/>
</dbReference>
<evidence type="ECO:0000256" key="2">
    <source>
        <dbReference type="ARBA" id="ARBA00074555"/>
    </source>
</evidence>
<feature type="domain" description="Luciferase-like" evidence="3">
    <location>
        <begin position="91"/>
        <end position="390"/>
    </location>
</feature>
<accession>Q3JQA8</accession>
<dbReference type="SUPFAM" id="SSF51679">
    <property type="entry name" value="Bacterial luciferase-like"/>
    <property type="match status" value="1"/>
</dbReference>
<dbReference type="GO" id="GO:0016705">
    <property type="term" value="F:oxidoreductase activity, acting on paired donors, with incorporation or reduction of molecular oxygen"/>
    <property type="evidence" value="ECO:0007669"/>
    <property type="project" value="InterPro"/>
</dbReference>
<dbReference type="Pfam" id="PF00296">
    <property type="entry name" value="Bac_luciferase"/>
    <property type="match status" value="1"/>
</dbReference>
<dbReference type="AlphaFoldDB" id="Q3JQA8"/>
<dbReference type="EMBL" id="CP000124">
    <property type="protein sequence ID" value="ABA47603.1"/>
    <property type="molecule type" value="Genomic_DNA"/>
</dbReference>
<protein>
    <recommendedName>
        <fullName evidence="2">Luciferase-like monooxygenase</fullName>
    </recommendedName>
</protein>
<evidence type="ECO:0000259" key="3">
    <source>
        <dbReference type="Pfam" id="PF00296"/>
    </source>
</evidence>
<dbReference type="KEGG" id="bpm:BURPS1710b_2861"/>
<evidence type="ECO:0000313" key="4">
    <source>
        <dbReference type="EMBL" id="ABA47603.1"/>
    </source>
</evidence>
<dbReference type="FunFam" id="3.20.20.30:FF:000002">
    <property type="entry name" value="LLM class flavin-dependent oxidoreductase"/>
    <property type="match status" value="1"/>
</dbReference>
<dbReference type="Proteomes" id="UP000002700">
    <property type="component" value="Chromosome I"/>
</dbReference>
<keyword evidence="4" id="KW-0560">Oxidoreductase</keyword>
<dbReference type="Gene3D" id="3.20.20.30">
    <property type="entry name" value="Luciferase-like domain"/>
    <property type="match status" value="1"/>
</dbReference>
<dbReference type="NCBIfam" id="TIGR03558">
    <property type="entry name" value="oxido_grp_1"/>
    <property type="match status" value="1"/>
</dbReference>
<sequence length="424" mass="46092">MKYSSRICAYFVGFLTVTVYYRTILRAARVTLTPLSPLPSSGISIRPPTRSGPLWHNRRRLLRTRIIDGPHRMRRPAFRPHANRSVVAMIPFSVLDLAPIPAGADAAQALRHSVDLARHAERLGYRRYWLAEHHNMPGIASAATAVVIGHVAGATRTIRVGSGGVMLPNHAPLVIAEQFGTLASLYPGRIDLGLGRAPGTDQTTARALRRDLIGSADSFPDDVVELQRYFAAPAAGQRVRAVPGAGLDVPIWLLGSSLFSAQLAAMLGLPFAFASHFAPDYLMRALDVYRAQFRPSAALDKPYAMVGVNVFAADTDDDARRLFTSLQQQFLKLRRGTPGQLPPPVESLDALGATEQELANVAHALSFAAVGSRDTVHERLRRLIAQTGADELIVAAQIFDHGARVRSYEIAAQVRDALRDEAGV</sequence>
<reference evidence="4 5" key="1">
    <citation type="submission" date="2005-09" db="EMBL/GenBank/DDBJ databases">
        <authorList>
            <person name="Woods D.E."/>
            <person name="Nierman W.C."/>
        </authorList>
    </citation>
    <scope>NUCLEOTIDE SEQUENCE [LARGE SCALE GENOMIC DNA]</scope>
    <source>
        <strain evidence="4 5">1710b</strain>
    </source>
</reference>
<dbReference type="InterPro" id="IPR050766">
    <property type="entry name" value="Bact_Lucif_Oxidored"/>
</dbReference>
<dbReference type="GO" id="GO:0004497">
    <property type="term" value="F:monooxygenase activity"/>
    <property type="evidence" value="ECO:0007669"/>
    <property type="project" value="UniProtKB-KW"/>
</dbReference>
<dbReference type="GO" id="GO:0005829">
    <property type="term" value="C:cytosol"/>
    <property type="evidence" value="ECO:0007669"/>
    <property type="project" value="TreeGrafter"/>
</dbReference>
<keyword evidence="4" id="KW-0503">Monooxygenase</keyword>
<dbReference type="CDD" id="cd00347">
    <property type="entry name" value="Flavin_utilizing_monoxygenases"/>
    <property type="match status" value="1"/>
</dbReference>
<comment type="similarity">
    <text evidence="1">To bacterial alkanal monooxygenase alpha and beta chains.</text>
</comment>
<dbReference type="InterPro" id="IPR036661">
    <property type="entry name" value="Luciferase-like_sf"/>
</dbReference>
<dbReference type="HOGENOM" id="CLU_027853_9_1_4"/>
<organism evidence="4 5">
    <name type="scientific">Burkholderia pseudomallei (strain 1710b)</name>
    <dbReference type="NCBI Taxonomy" id="320372"/>
    <lineage>
        <taxon>Bacteria</taxon>
        <taxon>Pseudomonadati</taxon>
        <taxon>Pseudomonadota</taxon>
        <taxon>Betaproteobacteria</taxon>
        <taxon>Burkholderiales</taxon>
        <taxon>Burkholderiaceae</taxon>
        <taxon>Burkholderia</taxon>
        <taxon>pseudomallei group</taxon>
    </lineage>
</organism>
<dbReference type="PANTHER" id="PTHR30137:SF6">
    <property type="entry name" value="LUCIFERASE-LIKE MONOOXYGENASE"/>
    <property type="match status" value="1"/>
</dbReference>
<gene>
    <name evidence="4" type="primary">amo</name>
    <name evidence="4" type="ordered locus">BURPS1710b_2861</name>
</gene>
<evidence type="ECO:0000256" key="1">
    <source>
        <dbReference type="ARBA" id="ARBA00007789"/>
    </source>
</evidence>